<dbReference type="WBParaSite" id="nRc.2.0.1.t15623-RA">
    <property type="protein sequence ID" value="nRc.2.0.1.t15623-RA"/>
    <property type="gene ID" value="nRc.2.0.1.g15623"/>
</dbReference>
<sequence>MVPNILPAAVLPLTEIDADVNAVTRVMTKKTNSQPTLSDHMPLAIDYAPPSVEAITMASHEEVIRAQVADPSITTIVASLQISNAAKCRFSSSKMDFYIDKSKISSNWSSLHP</sequence>
<accession>A0A915IN59</accession>
<organism evidence="1 2">
    <name type="scientific">Romanomermis culicivorax</name>
    <name type="common">Nematode worm</name>
    <dbReference type="NCBI Taxonomy" id="13658"/>
    <lineage>
        <taxon>Eukaryota</taxon>
        <taxon>Metazoa</taxon>
        <taxon>Ecdysozoa</taxon>
        <taxon>Nematoda</taxon>
        <taxon>Enoplea</taxon>
        <taxon>Dorylaimia</taxon>
        <taxon>Mermithida</taxon>
        <taxon>Mermithoidea</taxon>
        <taxon>Mermithidae</taxon>
        <taxon>Romanomermis</taxon>
    </lineage>
</organism>
<evidence type="ECO:0000313" key="1">
    <source>
        <dbReference type="Proteomes" id="UP000887565"/>
    </source>
</evidence>
<reference evidence="2" key="1">
    <citation type="submission" date="2022-11" db="UniProtKB">
        <authorList>
            <consortium name="WormBaseParasite"/>
        </authorList>
    </citation>
    <scope>IDENTIFICATION</scope>
</reference>
<keyword evidence="1" id="KW-1185">Reference proteome</keyword>
<protein>
    <submittedName>
        <fullName evidence="2">Uncharacterized protein</fullName>
    </submittedName>
</protein>
<dbReference type="Proteomes" id="UP000887565">
    <property type="component" value="Unplaced"/>
</dbReference>
<dbReference type="AlphaFoldDB" id="A0A915IN59"/>
<name>A0A915IN59_ROMCU</name>
<proteinExistence type="predicted"/>
<evidence type="ECO:0000313" key="2">
    <source>
        <dbReference type="WBParaSite" id="nRc.2.0.1.t15623-RA"/>
    </source>
</evidence>